<evidence type="ECO:0000313" key="5">
    <source>
        <dbReference type="Proteomes" id="UP000595140"/>
    </source>
</evidence>
<dbReference type="Gene3D" id="1.25.40.10">
    <property type="entry name" value="Tetratricopeptide repeat domain"/>
    <property type="match status" value="1"/>
</dbReference>
<protein>
    <recommendedName>
        <fullName evidence="6">Pentacotripeptide-repeat region of PRORP domain-containing protein</fullName>
    </recommendedName>
</protein>
<dbReference type="AlphaFoldDB" id="A0A484KZ68"/>
<keyword evidence="5" id="KW-1185">Reference proteome</keyword>
<evidence type="ECO:0000313" key="4">
    <source>
        <dbReference type="EMBL" id="VFQ68947.1"/>
    </source>
</evidence>
<dbReference type="GO" id="GO:0003729">
    <property type="term" value="F:mRNA binding"/>
    <property type="evidence" value="ECO:0007669"/>
    <property type="project" value="UniProtKB-ARBA"/>
</dbReference>
<keyword evidence="2" id="KW-0677">Repeat</keyword>
<dbReference type="OrthoDB" id="1090297at2759"/>
<dbReference type="PANTHER" id="PTHR45717:SF20">
    <property type="entry name" value="OS07G0598500 PROTEIN"/>
    <property type="match status" value="1"/>
</dbReference>
<dbReference type="Proteomes" id="UP000595140">
    <property type="component" value="Unassembled WGS sequence"/>
</dbReference>
<feature type="repeat" description="PPR" evidence="3">
    <location>
        <begin position="184"/>
        <end position="218"/>
    </location>
</feature>
<evidence type="ECO:0008006" key="6">
    <source>
        <dbReference type="Google" id="ProtNLM"/>
    </source>
</evidence>
<evidence type="ECO:0000256" key="1">
    <source>
        <dbReference type="ARBA" id="ARBA00007626"/>
    </source>
</evidence>
<organism evidence="4 5">
    <name type="scientific">Cuscuta campestris</name>
    <dbReference type="NCBI Taxonomy" id="132261"/>
    <lineage>
        <taxon>Eukaryota</taxon>
        <taxon>Viridiplantae</taxon>
        <taxon>Streptophyta</taxon>
        <taxon>Embryophyta</taxon>
        <taxon>Tracheophyta</taxon>
        <taxon>Spermatophyta</taxon>
        <taxon>Magnoliopsida</taxon>
        <taxon>eudicotyledons</taxon>
        <taxon>Gunneridae</taxon>
        <taxon>Pentapetalae</taxon>
        <taxon>asterids</taxon>
        <taxon>lamiids</taxon>
        <taxon>Solanales</taxon>
        <taxon>Convolvulaceae</taxon>
        <taxon>Cuscuteae</taxon>
        <taxon>Cuscuta</taxon>
        <taxon>Cuscuta subgen. Grammica</taxon>
        <taxon>Cuscuta sect. Cleistogrammica</taxon>
    </lineage>
</organism>
<dbReference type="NCBIfam" id="TIGR00756">
    <property type="entry name" value="PPR"/>
    <property type="match status" value="1"/>
</dbReference>
<dbReference type="Pfam" id="PF01535">
    <property type="entry name" value="PPR"/>
    <property type="match status" value="1"/>
</dbReference>
<gene>
    <name evidence="4" type="ORF">CCAM_LOCUS10723</name>
</gene>
<evidence type="ECO:0000256" key="2">
    <source>
        <dbReference type="ARBA" id="ARBA00022737"/>
    </source>
</evidence>
<dbReference type="Pfam" id="PF13041">
    <property type="entry name" value="PPR_2"/>
    <property type="match status" value="1"/>
</dbReference>
<comment type="similarity">
    <text evidence="1">Belongs to the PPR family. P subfamily.</text>
</comment>
<dbReference type="EMBL" id="OOIL02000747">
    <property type="protein sequence ID" value="VFQ68947.1"/>
    <property type="molecule type" value="Genomic_DNA"/>
</dbReference>
<dbReference type="GO" id="GO:0005739">
    <property type="term" value="C:mitochondrion"/>
    <property type="evidence" value="ECO:0007669"/>
    <property type="project" value="TreeGrafter"/>
</dbReference>
<dbReference type="InterPro" id="IPR011990">
    <property type="entry name" value="TPR-like_helical_dom_sf"/>
</dbReference>
<dbReference type="PROSITE" id="PS51375">
    <property type="entry name" value="PPR"/>
    <property type="match status" value="2"/>
</dbReference>
<dbReference type="PANTHER" id="PTHR45717">
    <property type="entry name" value="OS12G0527900 PROTEIN"/>
    <property type="match status" value="1"/>
</dbReference>
<accession>A0A484KZ68</accession>
<evidence type="ECO:0000256" key="3">
    <source>
        <dbReference type="PROSITE-ProRule" id="PRU00708"/>
    </source>
</evidence>
<reference evidence="4 5" key="1">
    <citation type="submission" date="2018-04" db="EMBL/GenBank/DDBJ databases">
        <authorList>
            <person name="Vogel A."/>
        </authorList>
    </citation>
    <scope>NUCLEOTIDE SEQUENCE [LARGE SCALE GENOMIC DNA]</scope>
</reference>
<feature type="repeat" description="PPR" evidence="3">
    <location>
        <begin position="149"/>
        <end position="183"/>
    </location>
</feature>
<proteinExistence type="inferred from homology"/>
<sequence length="743" mass="84218">MITLYRLGIGLRFQWAARQGWNRYCHTNMPMPAGIFEGGRQGRTGSLWSQIIPCKFDEEMGYDIKSSLNFVVKYHKKEISAGNLMRILSRLRNDGRFSLALKIFEWMGERDIYEFSPKDHAFQIKLIGSVQGLTAAERYAWNLPEQARNDVTYGELLHCYVHKHRREKALFHFQKMKELGFVSSPRPFNEIMHLYAKSLQVDKVLEVLAGMKKSGVSPDNDSYRICISSFGLNYDVDGMERMLREMESQPHIVMDWCTYAVVADFYDREFLVDKAANALEKARVILQKNKNKNKNDDDDGGGGDRSHNLINSDYENVIKSLVKLGEFGEAMRFATEWESLGNWCTVGDISIPCTIIEEYIKNGSESSLRAAYRMIWEWESKGRAGIDRLSLLLCNGLLKAGDLFDAYSCFQGKGAIVYGPLALQRSFFQYLEEECGSFFPSSGGRSLCCCAVSSLRTAGGKTFFELVPINAKYTLTAAVLVHPPTTTTTQAAAAEEEEAVKNMDYYEGVIKSLVESGEFDEARKTAMEWEASSGNLTSSSLHLHGCLNFSKLIIDGYCKKNRSVEAEGMAEAWTRENKPWVRGIWLILACHYQEEGKLVRGFECMLRFVSLTPWLKRYGGFVLFEMYVYMIEYSRGMNAAGLSEDRMRSQNLFQLNDLLYSSVQHRQRVSASPKVPSVRKFPPSPSRSVSLLLQIHRSTAPLLQPCARWLKSCIPFCPEPSSYSLCDPIVTFCLRSTSAVTSS</sequence>
<name>A0A484KZ68_9ASTE</name>
<dbReference type="InterPro" id="IPR002885">
    <property type="entry name" value="PPR_rpt"/>
</dbReference>